<keyword evidence="4 7" id="KW-0812">Transmembrane</keyword>
<keyword evidence="6 7" id="KW-0472">Membrane</keyword>
<keyword evidence="7" id="KW-0132">Cell division</keyword>
<dbReference type="CDD" id="cd06852">
    <property type="entry name" value="GT_MraY"/>
    <property type="match status" value="1"/>
</dbReference>
<dbReference type="InterPro" id="IPR003524">
    <property type="entry name" value="PNAcMuramoyl-5peptid_Trfase"/>
</dbReference>
<feature type="binding site" evidence="9">
    <location>
        <position position="190"/>
    </location>
    <ligand>
        <name>Mg(2+)</name>
        <dbReference type="ChEBI" id="CHEBI:18420"/>
    </ligand>
</feature>
<dbReference type="GO" id="GO:0051301">
    <property type="term" value="P:cell division"/>
    <property type="evidence" value="ECO:0007669"/>
    <property type="project" value="UniProtKB-KW"/>
</dbReference>
<accession>A0A1F5VG30</accession>
<dbReference type="HAMAP" id="MF_00038">
    <property type="entry name" value="MraY"/>
    <property type="match status" value="1"/>
</dbReference>
<keyword evidence="7" id="KW-0573">Peptidoglycan synthesis</keyword>
<feature type="transmembrane region" description="Helical" evidence="7">
    <location>
        <begin position="73"/>
        <end position="90"/>
    </location>
</feature>
<dbReference type="Pfam" id="PF00953">
    <property type="entry name" value="Glycos_transf_4"/>
    <property type="match status" value="1"/>
</dbReference>
<dbReference type="InterPro" id="IPR000715">
    <property type="entry name" value="Glycosyl_transferase_4"/>
</dbReference>
<feature type="transmembrane region" description="Helical" evidence="7">
    <location>
        <begin position="337"/>
        <end position="356"/>
    </location>
</feature>
<feature type="transmembrane region" description="Helical" evidence="7">
    <location>
        <begin position="198"/>
        <end position="217"/>
    </location>
</feature>
<feature type="transmembrane region" description="Helical" evidence="7">
    <location>
        <begin position="287"/>
        <end position="309"/>
    </location>
</feature>
<dbReference type="PROSITE" id="PS01347">
    <property type="entry name" value="MRAY_1"/>
    <property type="match status" value="1"/>
</dbReference>
<sequence length="359" mass="39729">MLFYLFYSLHETFSYFRVFKYITFRTALAVLSAMLLSFFLGPWLIKRLKKFHLEQQVRDEGPKAHLKKAGTPTMGGLLILLSILLPTLLWADILNLYIIILLATCIIFGGIGFIDDYLKVKKKSSKGLSGKKRFMLEILICLIIGIILVGSGNFDTRMVFPFFKLVTVDLGWFYLIIIVLVLVGSANAVNITDGLDGLATGTVLIAGAAYTAFAYIAGHALFSEYLLVAKVPLAGEITVFCGALIGACIGFLWYNCYPAQLFMGDVGSLTLGSSLGVVAVMVKQELLLILVGGIFVIEALSVIVQVIYFKTTGGKRIFLMSPLHHHFELKGWNESKVVVRFWILAIIFALMSLATLKLR</sequence>
<comment type="function">
    <text evidence="7">Catalyzes the initial step of the lipid cycle reactions in the biosynthesis of the cell wall peptidoglycan: transfers peptidoglycan precursor phospho-MurNAc-pentapeptide from UDP-MurNAc-pentapeptide onto the lipid carrier undecaprenyl phosphate, yielding undecaprenyl-pyrophosphoryl-MurNAc-pentapeptide, known as lipid I.</text>
</comment>
<organism evidence="10 11">
    <name type="scientific">Candidatus Fischerbacteria bacterium RBG_13_37_8</name>
    <dbReference type="NCBI Taxonomy" id="1817863"/>
    <lineage>
        <taxon>Bacteria</taxon>
        <taxon>Candidatus Fischeribacteriota</taxon>
    </lineage>
</organism>
<comment type="caution">
    <text evidence="10">The sequence shown here is derived from an EMBL/GenBank/DDBJ whole genome shotgun (WGS) entry which is preliminary data.</text>
</comment>
<dbReference type="EC" id="2.7.8.13" evidence="7 8"/>
<feature type="transmembrane region" description="Helical" evidence="7">
    <location>
        <begin position="96"/>
        <end position="114"/>
    </location>
</feature>
<dbReference type="GO" id="GO:0071555">
    <property type="term" value="P:cell wall organization"/>
    <property type="evidence" value="ECO:0007669"/>
    <property type="project" value="UniProtKB-KW"/>
</dbReference>
<evidence type="ECO:0000256" key="6">
    <source>
        <dbReference type="ARBA" id="ARBA00023136"/>
    </source>
</evidence>
<keyword evidence="5 7" id="KW-1133">Transmembrane helix</keyword>
<feature type="transmembrane region" description="Helical" evidence="7">
    <location>
        <begin position="134"/>
        <end position="152"/>
    </location>
</feature>
<comment type="pathway">
    <text evidence="7">Cell wall biogenesis; peptidoglycan biosynthesis.</text>
</comment>
<evidence type="ECO:0000256" key="9">
    <source>
        <dbReference type="PIRSR" id="PIRSR600715-1"/>
    </source>
</evidence>
<dbReference type="GO" id="GO:0005886">
    <property type="term" value="C:plasma membrane"/>
    <property type="evidence" value="ECO:0007669"/>
    <property type="project" value="UniProtKB-SubCell"/>
</dbReference>
<dbReference type="GO" id="GO:0008360">
    <property type="term" value="P:regulation of cell shape"/>
    <property type="evidence" value="ECO:0007669"/>
    <property type="project" value="UniProtKB-KW"/>
</dbReference>
<proteinExistence type="inferred from homology"/>
<reference evidence="10 11" key="1">
    <citation type="journal article" date="2016" name="Nat. Commun.">
        <title>Thousands of microbial genomes shed light on interconnected biogeochemical processes in an aquifer system.</title>
        <authorList>
            <person name="Anantharaman K."/>
            <person name="Brown C.T."/>
            <person name="Hug L.A."/>
            <person name="Sharon I."/>
            <person name="Castelle C.J."/>
            <person name="Probst A.J."/>
            <person name="Thomas B.C."/>
            <person name="Singh A."/>
            <person name="Wilkins M.J."/>
            <person name="Karaoz U."/>
            <person name="Brodie E.L."/>
            <person name="Williams K.H."/>
            <person name="Hubbard S.S."/>
            <person name="Banfield J.F."/>
        </authorList>
    </citation>
    <scope>NUCLEOTIDE SEQUENCE [LARGE SCALE GENOMIC DNA]</scope>
</reference>
<comment type="similarity">
    <text evidence="2 7">Belongs to the glycosyltransferase 4 family. MraY subfamily.</text>
</comment>
<feature type="transmembrane region" description="Helical" evidence="7">
    <location>
        <begin position="22"/>
        <end position="45"/>
    </location>
</feature>
<evidence type="ECO:0000256" key="8">
    <source>
        <dbReference type="NCBIfam" id="TIGR00445"/>
    </source>
</evidence>
<dbReference type="Pfam" id="PF10555">
    <property type="entry name" value="MraY_sig1"/>
    <property type="match status" value="1"/>
</dbReference>
<keyword evidence="7" id="KW-1003">Cell membrane</keyword>
<dbReference type="PANTHER" id="PTHR22926">
    <property type="entry name" value="PHOSPHO-N-ACETYLMURAMOYL-PENTAPEPTIDE-TRANSFERASE"/>
    <property type="match status" value="1"/>
</dbReference>
<dbReference type="GO" id="GO:0009252">
    <property type="term" value="P:peptidoglycan biosynthetic process"/>
    <property type="evidence" value="ECO:0007669"/>
    <property type="project" value="UniProtKB-UniRule"/>
</dbReference>
<feature type="transmembrane region" description="Helical" evidence="7">
    <location>
        <begin position="237"/>
        <end position="254"/>
    </location>
</feature>
<evidence type="ECO:0000256" key="4">
    <source>
        <dbReference type="ARBA" id="ARBA00022692"/>
    </source>
</evidence>
<gene>
    <name evidence="7" type="primary">mraY</name>
    <name evidence="10" type="ORF">A2Y62_17145</name>
</gene>
<dbReference type="AlphaFoldDB" id="A0A1F5VG30"/>
<dbReference type="GO" id="GO:0046872">
    <property type="term" value="F:metal ion binding"/>
    <property type="evidence" value="ECO:0007669"/>
    <property type="project" value="UniProtKB-KW"/>
</dbReference>
<dbReference type="PROSITE" id="PS01348">
    <property type="entry name" value="MRAY_2"/>
    <property type="match status" value="1"/>
</dbReference>
<keyword evidence="7" id="KW-0133">Cell shape</keyword>
<evidence type="ECO:0000313" key="11">
    <source>
        <dbReference type="Proteomes" id="UP000178943"/>
    </source>
</evidence>
<keyword evidence="7" id="KW-0131">Cell cycle</keyword>
<comment type="catalytic activity">
    <reaction evidence="7">
        <text>UDP-N-acetyl-alpha-D-muramoyl-L-alanyl-gamma-D-glutamyl-meso-2,6-diaminopimeloyl-D-alanyl-D-alanine + di-trans,octa-cis-undecaprenyl phosphate = di-trans,octa-cis-undecaprenyl diphospho-N-acetyl-alpha-D-muramoyl-L-alanyl-D-glutamyl-meso-2,6-diaminopimeloyl-D-alanyl-D-alanine + UMP</text>
        <dbReference type="Rhea" id="RHEA:28386"/>
        <dbReference type="ChEBI" id="CHEBI:57865"/>
        <dbReference type="ChEBI" id="CHEBI:60392"/>
        <dbReference type="ChEBI" id="CHEBI:61386"/>
        <dbReference type="ChEBI" id="CHEBI:61387"/>
        <dbReference type="EC" id="2.7.8.13"/>
    </reaction>
</comment>
<dbReference type="Proteomes" id="UP000178943">
    <property type="component" value="Unassembled WGS sequence"/>
</dbReference>
<feature type="binding site" evidence="9">
    <location>
        <position position="265"/>
    </location>
    <ligand>
        <name>Mg(2+)</name>
        <dbReference type="ChEBI" id="CHEBI:18420"/>
    </ligand>
</feature>
<evidence type="ECO:0000256" key="5">
    <source>
        <dbReference type="ARBA" id="ARBA00022989"/>
    </source>
</evidence>
<comment type="cofactor">
    <cofactor evidence="7 9">
        <name>Mg(2+)</name>
        <dbReference type="ChEBI" id="CHEBI:18420"/>
    </cofactor>
</comment>
<evidence type="ECO:0000256" key="3">
    <source>
        <dbReference type="ARBA" id="ARBA00022679"/>
    </source>
</evidence>
<dbReference type="UniPathway" id="UPA00219"/>
<dbReference type="STRING" id="1817863.A2Y62_17145"/>
<evidence type="ECO:0000256" key="1">
    <source>
        <dbReference type="ARBA" id="ARBA00004141"/>
    </source>
</evidence>
<evidence type="ECO:0000256" key="2">
    <source>
        <dbReference type="ARBA" id="ARBA00005583"/>
    </source>
</evidence>
<dbReference type="GO" id="GO:0051992">
    <property type="term" value="F:UDP-N-acetylmuramoyl-L-alanyl-D-glutamyl-meso-2,6-diaminopimelyl-D-alanyl-D-alanine:undecaprenyl-phosphate transferase activity"/>
    <property type="evidence" value="ECO:0007669"/>
    <property type="project" value="RHEA"/>
</dbReference>
<comment type="subcellular location">
    <subcellularLocation>
        <location evidence="7">Cell membrane</location>
        <topology evidence="7">Multi-pass membrane protein</topology>
    </subcellularLocation>
    <subcellularLocation>
        <location evidence="1">Membrane</location>
        <topology evidence="1">Multi-pass membrane protein</topology>
    </subcellularLocation>
</comment>
<evidence type="ECO:0000256" key="7">
    <source>
        <dbReference type="HAMAP-Rule" id="MF_00038"/>
    </source>
</evidence>
<feature type="transmembrane region" description="Helical" evidence="7">
    <location>
        <begin position="261"/>
        <end position="281"/>
    </location>
</feature>
<keyword evidence="7" id="KW-0961">Cell wall biogenesis/degradation</keyword>
<keyword evidence="7 9" id="KW-0460">Magnesium</keyword>
<dbReference type="InterPro" id="IPR018480">
    <property type="entry name" value="PNAcMuramoyl-5peptid_Trfase_CS"/>
</dbReference>
<keyword evidence="3 7" id="KW-0808">Transferase</keyword>
<protein>
    <recommendedName>
        <fullName evidence="7 8">Phospho-N-acetylmuramoyl-pentapeptide-transferase</fullName>
        <ecNumber evidence="7 8">2.7.8.13</ecNumber>
    </recommendedName>
    <alternativeName>
        <fullName evidence="7">UDP-MurNAc-pentapeptide phosphotransferase</fullName>
    </alternativeName>
</protein>
<dbReference type="GO" id="GO:0008963">
    <property type="term" value="F:phospho-N-acetylmuramoyl-pentapeptide-transferase activity"/>
    <property type="evidence" value="ECO:0007669"/>
    <property type="project" value="UniProtKB-UniRule"/>
</dbReference>
<keyword evidence="7 9" id="KW-0479">Metal-binding</keyword>
<name>A0A1F5VG30_9BACT</name>
<dbReference type="PANTHER" id="PTHR22926:SF5">
    <property type="entry name" value="PHOSPHO-N-ACETYLMURAMOYL-PENTAPEPTIDE-TRANSFERASE HOMOLOG"/>
    <property type="match status" value="1"/>
</dbReference>
<dbReference type="NCBIfam" id="TIGR00445">
    <property type="entry name" value="mraY"/>
    <property type="match status" value="1"/>
</dbReference>
<evidence type="ECO:0000313" key="10">
    <source>
        <dbReference type="EMBL" id="OGF62374.1"/>
    </source>
</evidence>
<dbReference type="EMBL" id="MFGW01000180">
    <property type="protein sequence ID" value="OGF62374.1"/>
    <property type="molecule type" value="Genomic_DNA"/>
</dbReference>